<accession>Q23ZD1</accession>
<dbReference type="InterPro" id="IPR000195">
    <property type="entry name" value="Rab-GAP-TBC_dom"/>
</dbReference>
<dbReference type="Gene3D" id="1.10.472.80">
    <property type="entry name" value="Ypt/Rab-GAP domain of gyp1p, domain 3"/>
    <property type="match status" value="1"/>
</dbReference>
<dbReference type="Gene3D" id="1.10.10.750">
    <property type="entry name" value="Ypt/Rab-GAP domain of gyp1p, domain 1"/>
    <property type="match status" value="1"/>
</dbReference>
<sequence length="384" mass="45452">MSIFNKIKRVFSDKSEEEEKKSHSDIVNKVNFTQIYNKNEDYVRIEDSNIEESNNETRIKKFQEIINQRIIDYDKLKALSWDGIPQCVRGKAWRVLLKYLPTNKDTQEAVIARKRKDYKDMVATYLENINENERDTNEQKGLDQVIKDVERTVPNSKLFRNNKIKEILIRILFIWNVRHPASGYVQGMNDVLSTFIIVFVGEYCVLDLETLDIPSNFDKLTDDQFSEIEADSYWCLSKILDGMLDNYTNNFPGVKKQFEKVQLVLKRLDNDLLEHITSRLDNFYQEVFKCSICLLLRQFSIKVGLRLFDTYVSDDSQISQYFIYLYSAIILKWSLKIKKLKHEEDIINFFKELPTTLWNESDLKVILAEAYVYKTLFETGQKYN</sequence>
<organism evidence="2 3">
    <name type="scientific">Tetrahymena thermophila (strain SB210)</name>
    <dbReference type="NCBI Taxonomy" id="312017"/>
    <lineage>
        <taxon>Eukaryota</taxon>
        <taxon>Sar</taxon>
        <taxon>Alveolata</taxon>
        <taxon>Ciliophora</taxon>
        <taxon>Intramacronucleata</taxon>
        <taxon>Oligohymenophorea</taxon>
        <taxon>Hymenostomatida</taxon>
        <taxon>Tetrahymenina</taxon>
        <taxon>Tetrahymenidae</taxon>
        <taxon>Tetrahymena</taxon>
    </lineage>
</organism>
<dbReference type="SMART" id="SM00164">
    <property type="entry name" value="TBC"/>
    <property type="match status" value="1"/>
</dbReference>
<dbReference type="PROSITE" id="PS50086">
    <property type="entry name" value="TBC_RABGAP"/>
    <property type="match status" value="1"/>
</dbReference>
<gene>
    <name evidence="2" type="ORF">TTHERM_00787320</name>
</gene>
<dbReference type="EMBL" id="GG662552">
    <property type="protein sequence ID" value="EAS01926.2"/>
    <property type="molecule type" value="Genomic_DNA"/>
</dbReference>
<dbReference type="Gene3D" id="1.10.8.270">
    <property type="entry name" value="putative rabgap domain of human tbc1 domain family member 14 like domains"/>
    <property type="match status" value="1"/>
</dbReference>
<dbReference type="OMA" id="VHWGNEE"/>
<dbReference type="PANTHER" id="PTHR22957">
    <property type="entry name" value="TBC1 DOMAIN FAMILY MEMBER GTPASE-ACTIVATING PROTEIN"/>
    <property type="match status" value="1"/>
</dbReference>
<dbReference type="AlphaFoldDB" id="Q23ZD1"/>
<evidence type="ECO:0000259" key="1">
    <source>
        <dbReference type="PROSITE" id="PS50086"/>
    </source>
</evidence>
<dbReference type="InParanoid" id="Q23ZD1"/>
<evidence type="ECO:0000313" key="3">
    <source>
        <dbReference type="Proteomes" id="UP000009168"/>
    </source>
</evidence>
<dbReference type="Pfam" id="PF00566">
    <property type="entry name" value="RabGAP-TBC"/>
    <property type="match status" value="1"/>
</dbReference>
<reference evidence="3" key="1">
    <citation type="journal article" date="2006" name="PLoS Biol.">
        <title>Macronuclear genome sequence of the ciliate Tetrahymena thermophila, a model eukaryote.</title>
        <authorList>
            <person name="Eisen J.A."/>
            <person name="Coyne R.S."/>
            <person name="Wu M."/>
            <person name="Wu D."/>
            <person name="Thiagarajan M."/>
            <person name="Wortman J.R."/>
            <person name="Badger J.H."/>
            <person name="Ren Q."/>
            <person name="Amedeo P."/>
            <person name="Jones K.M."/>
            <person name="Tallon L.J."/>
            <person name="Delcher A.L."/>
            <person name="Salzberg S.L."/>
            <person name="Silva J.C."/>
            <person name="Haas B.J."/>
            <person name="Majoros W.H."/>
            <person name="Farzad M."/>
            <person name="Carlton J.M."/>
            <person name="Smith R.K. Jr."/>
            <person name="Garg J."/>
            <person name="Pearlman R.E."/>
            <person name="Karrer K.M."/>
            <person name="Sun L."/>
            <person name="Manning G."/>
            <person name="Elde N.C."/>
            <person name="Turkewitz A.P."/>
            <person name="Asai D.J."/>
            <person name="Wilkes D.E."/>
            <person name="Wang Y."/>
            <person name="Cai H."/>
            <person name="Collins K."/>
            <person name="Stewart B.A."/>
            <person name="Lee S.R."/>
            <person name="Wilamowska K."/>
            <person name="Weinberg Z."/>
            <person name="Ruzzo W.L."/>
            <person name="Wloga D."/>
            <person name="Gaertig J."/>
            <person name="Frankel J."/>
            <person name="Tsao C.-C."/>
            <person name="Gorovsky M.A."/>
            <person name="Keeling P.J."/>
            <person name="Waller R.F."/>
            <person name="Patron N.J."/>
            <person name="Cherry J.M."/>
            <person name="Stover N.A."/>
            <person name="Krieger C.J."/>
            <person name="del Toro C."/>
            <person name="Ryder H.F."/>
            <person name="Williamson S.C."/>
            <person name="Barbeau R.A."/>
            <person name="Hamilton E.P."/>
            <person name="Orias E."/>
        </authorList>
    </citation>
    <scope>NUCLEOTIDE SEQUENCE [LARGE SCALE GENOMIC DNA]</scope>
    <source>
        <strain evidence="3">SB210</strain>
    </source>
</reference>
<feature type="domain" description="Rab-GAP TBC" evidence="1">
    <location>
        <begin position="83"/>
        <end position="315"/>
    </location>
</feature>
<proteinExistence type="predicted"/>
<keyword evidence="3" id="KW-1185">Reference proteome</keyword>
<dbReference type="eggNOG" id="KOG1092">
    <property type="taxonomic scope" value="Eukaryota"/>
</dbReference>
<dbReference type="KEGG" id="tet:TTHERM_00787320"/>
<dbReference type="STRING" id="312017.Q23ZD1"/>
<evidence type="ECO:0000313" key="2">
    <source>
        <dbReference type="EMBL" id="EAS01926.2"/>
    </source>
</evidence>
<dbReference type="OrthoDB" id="26371at2759"/>
<dbReference type="PANTHER" id="PTHR22957:SF26">
    <property type="entry name" value="LD44506P"/>
    <property type="match status" value="1"/>
</dbReference>
<dbReference type="RefSeq" id="XP_001022171.2">
    <property type="nucleotide sequence ID" value="XM_001022171.3"/>
</dbReference>
<dbReference type="SUPFAM" id="SSF47923">
    <property type="entry name" value="Ypt/Rab-GAP domain of gyp1p"/>
    <property type="match status" value="2"/>
</dbReference>
<dbReference type="GeneID" id="7831216"/>
<dbReference type="HOGENOM" id="CLU_018687_5_1_1"/>
<dbReference type="InterPro" id="IPR035969">
    <property type="entry name" value="Rab-GAP_TBC_sf"/>
</dbReference>
<protein>
    <submittedName>
        <fullName evidence="2">Rab-GTPase-TBC domain protein</fullName>
    </submittedName>
</protein>
<dbReference type="Proteomes" id="UP000009168">
    <property type="component" value="Unassembled WGS sequence"/>
</dbReference>
<name>Q23ZD1_TETTS</name>
<dbReference type="FunFam" id="1.10.8.270:FF:000028">
    <property type="entry name" value="TBC domain containing protein"/>
    <property type="match status" value="1"/>
</dbReference>
<dbReference type="GO" id="GO:0005096">
    <property type="term" value="F:GTPase activator activity"/>
    <property type="evidence" value="ECO:0007669"/>
    <property type="project" value="TreeGrafter"/>
</dbReference>